<keyword evidence="5 8" id="KW-0812">Transmembrane</keyword>
<feature type="transmembrane region" description="Helical" evidence="8">
    <location>
        <begin position="20"/>
        <end position="48"/>
    </location>
</feature>
<evidence type="ECO:0000256" key="3">
    <source>
        <dbReference type="ARBA" id="ARBA00022448"/>
    </source>
</evidence>
<organism evidence="10 11">
    <name type="scientific">Cupriavidus laharis</name>
    <dbReference type="NCBI Taxonomy" id="151654"/>
    <lineage>
        <taxon>Bacteria</taxon>
        <taxon>Pseudomonadati</taxon>
        <taxon>Pseudomonadota</taxon>
        <taxon>Betaproteobacteria</taxon>
        <taxon>Burkholderiales</taxon>
        <taxon>Burkholderiaceae</taxon>
        <taxon>Cupriavidus</taxon>
    </lineage>
</organism>
<gene>
    <name evidence="10" type="primary">glnP</name>
    <name evidence="10" type="ORF">LMG23992_05246</name>
</gene>
<proteinExistence type="inferred from homology"/>
<keyword evidence="11" id="KW-1185">Reference proteome</keyword>
<dbReference type="InterPro" id="IPR010065">
    <property type="entry name" value="AA_ABC_transptr_permease_3TM"/>
</dbReference>
<dbReference type="InterPro" id="IPR000515">
    <property type="entry name" value="MetI-like"/>
</dbReference>
<sequence>MHYQFEWTPVLSQLDRFAEGAAMTLALSFGSILLGTVVGTAGAIAAAFGGPWLQRATRAYVEAIRNTPFLVQLFIIFFGLPTVGLQIDAVTAAVIAMTVNLGAYSTEIIRAGLQAVHRSQLEAAAALGMTRWQLIRHVALVPAFEKVYPALTSQFTLMMLTSSVVSTISVEELTAVASQVDSQTFRTFESYILVMFVYIGLALLLRGIFALIGNLVFRRRRVVARARKLARTAPALPLAQAQAELTAAVAGSAK</sequence>
<protein>
    <submittedName>
        <fullName evidence="10">Glutamine transport system permease protein GlnP</fullName>
    </submittedName>
</protein>
<feature type="transmembrane region" description="Helical" evidence="8">
    <location>
        <begin position="69"/>
        <end position="96"/>
    </location>
</feature>
<keyword evidence="7 8" id="KW-0472">Membrane</keyword>
<evidence type="ECO:0000256" key="5">
    <source>
        <dbReference type="ARBA" id="ARBA00022692"/>
    </source>
</evidence>
<feature type="transmembrane region" description="Helical" evidence="8">
    <location>
        <begin position="191"/>
        <end position="217"/>
    </location>
</feature>
<dbReference type="InterPro" id="IPR035906">
    <property type="entry name" value="MetI-like_sf"/>
</dbReference>
<dbReference type="NCBIfam" id="TIGR01726">
    <property type="entry name" value="HEQRo_perm_3TM"/>
    <property type="match status" value="1"/>
</dbReference>
<evidence type="ECO:0000256" key="7">
    <source>
        <dbReference type="ARBA" id="ARBA00023136"/>
    </source>
</evidence>
<feature type="domain" description="ABC transmembrane type-1" evidence="9">
    <location>
        <begin position="21"/>
        <end position="209"/>
    </location>
</feature>
<reference evidence="10 11" key="1">
    <citation type="submission" date="2021-08" db="EMBL/GenBank/DDBJ databases">
        <authorList>
            <person name="Peeters C."/>
        </authorList>
    </citation>
    <scope>NUCLEOTIDE SEQUENCE [LARGE SCALE GENOMIC DNA]</scope>
    <source>
        <strain evidence="10 11">LMG 23992</strain>
    </source>
</reference>
<dbReference type="RefSeq" id="WP_224082673.1">
    <property type="nucleotide sequence ID" value="NZ_CAJZAI010000024.1"/>
</dbReference>
<evidence type="ECO:0000313" key="10">
    <source>
        <dbReference type="EMBL" id="CAG9184477.1"/>
    </source>
</evidence>
<dbReference type="Pfam" id="PF00528">
    <property type="entry name" value="BPD_transp_1"/>
    <property type="match status" value="1"/>
</dbReference>
<keyword evidence="6 8" id="KW-1133">Transmembrane helix</keyword>
<evidence type="ECO:0000256" key="2">
    <source>
        <dbReference type="ARBA" id="ARBA00010072"/>
    </source>
</evidence>
<comment type="subcellular location">
    <subcellularLocation>
        <location evidence="1">Cell inner membrane</location>
        <topology evidence="1">Multi-pass membrane protein</topology>
    </subcellularLocation>
    <subcellularLocation>
        <location evidence="8">Cell membrane</location>
        <topology evidence="8">Multi-pass membrane protein</topology>
    </subcellularLocation>
</comment>
<evidence type="ECO:0000259" key="9">
    <source>
        <dbReference type="PROSITE" id="PS50928"/>
    </source>
</evidence>
<keyword evidence="4" id="KW-1003">Cell membrane</keyword>
<comment type="similarity">
    <text evidence="2">Belongs to the binding-protein-dependent transport system permease family. HisMQ subfamily.</text>
</comment>
<evidence type="ECO:0000313" key="11">
    <source>
        <dbReference type="Proteomes" id="UP000727654"/>
    </source>
</evidence>
<dbReference type="InterPro" id="IPR043429">
    <property type="entry name" value="ArtM/GltK/GlnP/TcyL/YhdX-like"/>
</dbReference>
<dbReference type="CDD" id="cd06261">
    <property type="entry name" value="TM_PBP2"/>
    <property type="match status" value="1"/>
</dbReference>
<dbReference type="Gene3D" id="1.10.3720.10">
    <property type="entry name" value="MetI-like"/>
    <property type="match status" value="1"/>
</dbReference>
<dbReference type="PROSITE" id="PS50928">
    <property type="entry name" value="ABC_TM1"/>
    <property type="match status" value="1"/>
</dbReference>
<evidence type="ECO:0000256" key="8">
    <source>
        <dbReference type="RuleBase" id="RU363032"/>
    </source>
</evidence>
<evidence type="ECO:0000256" key="4">
    <source>
        <dbReference type="ARBA" id="ARBA00022475"/>
    </source>
</evidence>
<comment type="caution">
    <text evidence="10">The sequence shown here is derived from an EMBL/GenBank/DDBJ whole genome shotgun (WGS) entry which is preliminary data.</text>
</comment>
<accession>A0ABM8XVP5</accession>
<evidence type="ECO:0000256" key="1">
    <source>
        <dbReference type="ARBA" id="ARBA00004429"/>
    </source>
</evidence>
<evidence type="ECO:0000256" key="6">
    <source>
        <dbReference type="ARBA" id="ARBA00022989"/>
    </source>
</evidence>
<dbReference type="EMBL" id="CAJZAI010000024">
    <property type="protein sequence ID" value="CAG9184477.1"/>
    <property type="molecule type" value="Genomic_DNA"/>
</dbReference>
<dbReference type="PANTHER" id="PTHR30614:SF35">
    <property type="entry name" value="ABC TRANSPORTER PERMEASE PROTEIN"/>
    <property type="match status" value="1"/>
</dbReference>
<keyword evidence="3 8" id="KW-0813">Transport</keyword>
<dbReference type="PANTHER" id="PTHR30614">
    <property type="entry name" value="MEMBRANE COMPONENT OF AMINO ACID ABC TRANSPORTER"/>
    <property type="match status" value="1"/>
</dbReference>
<dbReference type="Proteomes" id="UP000727654">
    <property type="component" value="Unassembled WGS sequence"/>
</dbReference>
<dbReference type="SUPFAM" id="SSF161098">
    <property type="entry name" value="MetI-like"/>
    <property type="match status" value="1"/>
</dbReference>
<name>A0ABM8XVP5_9BURK</name>